<sequence>MKNFWKDSEATSIQNDLEMRVYTSRLLGKDMNLVMHGGGNTSVKSTVNGEDILYVKGSGWDLETIEPAGFAPVKMSALMAMAQLDSMSDTDMVAQQREAMIDASAPNPSVEAILHAIIPFKFVDHTHADALVTLSNTPKGGELLRKLYGDKVVFVPYVMPGFILAKAVYEQTKDLDWSKVEGMVLEHHGLFTFADTGKAAYDKMIELAGKAEDYLRKNSSLPVLEDEQGISEDFFYELFEAVAELKYPDAPEDIMGALNESKVSQIFAAQPDEVIHQISVLTPDHIIRTKQKPLILSGRLEFIREELAAYVKQYKAYFKKYAKNETCLNVAPNYAVIKDVGSIAFGKSEKEVQIIQDINDHTFEAVLRAQAFGGYKPLSACELFEMEYWELEQAKLKKA</sequence>
<dbReference type="SMART" id="SM01007">
    <property type="entry name" value="Aldolase_II"/>
    <property type="match status" value="1"/>
</dbReference>
<proteinExistence type="predicted"/>
<keyword evidence="3" id="KW-1185">Reference proteome</keyword>
<evidence type="ECO:0000259" key="1">
    <source>
        <dbReference type="SMART" id="SM01007"/>
    </source>
</evidence>
<reference evidence="3" key="1">
    <citation type="submission" date="2019-11" db="EMBL/GenBank/DDBJ databases">
        <title>Isolation and characterization of two novel species in the genus Thiomicrorhabdus.</title>
        <authorList>
            <person name="Mochizuki J."/>
            <person name="Kojima H."/>
            <person name="Fukui M."/>
        </authorList>
    </citation>
    <scope>NUCLEOTIDE SEQUENCE [LARGE SCALE GENOMIC DNA]</scope>
    <source>
        <strain evidence="3">AkT22</strain>
    </source>
</reference>
<dbReference type="Proteomes" id="UP000501466">
    <property type="component" value="Chromosome"/>
</dbReference>
<dbReference type="RefSeq" id="WP_173290087.1">
    <property type="nucleotide sequence ID" value="NZ_AP021888.1"/>
</dbReference>
<evidence type="ECO:0000313" key="2">
    <source>
        <dbReference type="EMBL" id="BBP42555.1"/>
    </source>
</evidence>
<evidence type="ECO:0000313" key="3">
    <source>
        <dbReference type="Proteomes" id="UP000501466"/>
    </source>
</evidence>
<dbReference type="InterPro" id="IPR036409">
    <property type="entry name" value="Aldolase_II/adducin_N_sf"/>
</dbReference>
<gene>
    <name evidence="2" type="ORF">THMIRHAT_03010</name>
</gene>
<accession>A0A6F8PKD1</accession>
<dbReference type="Pfam" id="PF00596">
    <property type="entry name" value="Aldolase_II"/>
    <property type="match status" value="1"/>
</dbReference>
<organism evidence="2 3">
    <name type="scientific">Thiosulfativibrio zosterae</name>
    <dbReference type="NCBI Taxonomy" id="2675053"/>
    <lineage>
        <taxon>Bacteria</taxon>
        <taxon>Pseudomonadati</taxon>
        <taxon>Pseudomonadota</taxon>
        <taxon>Gammaproteobacteria</taxon>
        <taxon>Thiotrichales</taxon>
        <taxon>Piscirickettsiaceae</taxon>
        <taxon>Thiosulfativibrio</taxon>
    </lineage>
</organism>
<dbReference type="EMBL" id="AP021888">
    <property type="protein sequence ID" value="BBP42555.1"/>
    <property type="molecule type" value="Genomic_DNA"/>
</dbReference>
<protein>
    <submittedName>
        <fullName evidence="2">Short-chain dehydrogenase</fullName>
    </submittedName>
</protein>
<dbReference type="SUPFAM" id="SSF53639">
    <property type="entry name" value="AraD/HMP-PK domain-like"/>
    <property type="match status" value="1"/>
</dbReference>
<dbReference type="KEGG" id="tzo:THMIRHAT_03010"/>
<feature type="domain" description="Class II aldolase/adducin N-terminal" evidence="1">
    <location>
        <begin position="19"/>
        <end position="215"/>
    </location>
</feature>
<dbReference type="AlphaFoldDB" id="A0A6F8PKD1"/>
<dbReference type="InterPro" id="IPR001303">
    <property type="entry name" value="Aldolase_II/adducin_N"/>
</dbReference>
<name>A0A6F8PKD1_9GAMM</name>
<dbReference type="Gene3D" id="3.40.225.10">
    <property type="entry name" value="Class II aldolase/adducin N-terminal domain"/>
    <property type="match status" value="1"/>
</dbReference>
<dbReference type="GO" id="GO:0005996">
    <property type="term" value="P:monosaccharide metabolic process"/>
    <property type="evidence" value="ECO:0007669"/>
    <property type="project" value="UniProtKB-ARBA"/>
</dbReference>